<comment type="caution">
    <text evidence="1">The sequence shown here is derived from an EMBL/GenBank/DDBJ whole genome shotgun (WGS) entry which is preliminary data.</text>
</comment>
<feature type="non-terminal residue" evidence="1">
    <location>
        <position position="64"/>
    </location>
</feature>
<evidence type="ECO:0000313" key="2">
    <source>
        <dbReference type="Proteomes" id="UP001381693"/>
    </source>
</evidence>
<name>A0AAN9A2T6_HALRR</name>
<dbReference type="EMBL" id="JAXCGZ010013616">
    <property type="protein sequence ID" value="KAK7072189.1"/>
    <property type="molecule type" value="Genomic_DNA"/>
</dbReference>
<sequence length="64" mass="7048">MSTLRGQSDLFAGTTDVVNAEIEPLAKVQDWVKGSKTKVNIPQLNANYGHNKSMIGVDHHDDRV</sequence>
<proteinExistence type="predicted"/>
<dbReference type="AlphaFoldDB" id="A0AAN9A2T6"/>
<accession>A0AAN9A2T6</accession>
<reference evidence="1 2" key="1">
    <citation type="submission" date="2023-11" db="EMBL/GenBank/DDBJ databases">
        <title>Halocaridina rubra genome assembly.</title>
        <authorList>
            <person name="Smith C."/>
        </authorList>
    </citation>
    <scope>NUCLEOTIDE SEQUENCE [LARGE SCALE GENOMIC DNA]</scope>
    <source>
        <strain evidence="1">EP-1</strain>
        <tissue evidence="1">Whole</tissue>
    </source>
</reference>
<organism evidence="1 2">
    <name type="scientific">Halocaridina rubra</name>
    <name type="common">Hawaiian red shrimp</name>
    <dbReference type="NCBI Taxonomy" id="373956"/>
    <lineage>
        <taxon>Eukaryota</taxon>
        <taxon>Metazoa</taxon>
        <taxon>Ecdysozoa</taxon>
        <taxon>Arthropoda</taxon>
        <taxon>Crustacea</taxon>
        <taxon>Multicrustacea</taxon>
        <taxon>Malacostraca</taxon>
        <taxon>Eumalacostraca</taxon>
        <taxon>Eucarida</taxon>
        <taxon>Decapoda</taxon>
        <taxon>Pleocyemata</taxon>
        <taxon>Caridea</taxon>
        <taxon>Atyoidea</taxon>
        <taxon>Atyidae</taxon>
        <taxon>Halocaridina</taxon>
    </lineage>
</organism>
<evidence type="ECO:0000313" key="1">
    <source>
        <dbReference type="EMBL" id="KAK7072189.1"/>
    </source>
</evidence>
<gene>
    <name evidence="1" type="ORF">SK128_022670</name>
</gene>
<protein>
    <submittedName>
        <fullName evidence="1">Uncharacterized protein</fullName>
    </submittedName>
</protein>
<dbReference type="Proteomes" id="UP001381693">
    <property type="component" value="Unassembled WGS sequence"/>
</dbReference>
<keyword evidence="2" id="KW-1185">Reference proteome</keyword>